<gene>
    <name evidence="2" type="primary">ttc39b</name>
    <name evidence="2" type="ORF">LOC62_01G000698</name>
</gene>
<dbReference type="GeneID" id="87803956"/>
<dbReference type="InterPro" id="IPR019412">
    <property type="entry name" value="IML2/TPR_39"/>
</dbReference>
<feature type="region of interest" description="Disordered" evidence="1">
    <location>
        <begin position="315"/>
        <end position="363"/>
    </location>
</feature>
<dbReference type="GO" id="GO:0005741">
    <property type="term" value="C:mitochondrial outer membrane"/>
    <property type="evidence" value="ECO:0007669"/>
    <property type="project" value="TreeGrafter"/>
</dbReference>
<dbReference type="Pfam" id="PF10300">
    <property type="entry name" value="Iml2-TPR_39"/>
    <property type="match status" value="1"/>
</dbReference>
<name>A0AAF1BFA3_9TREE</name>
<dbReference type="InterPro" id="IPR011990">
    <property type="entry name" value="TPR-like_helical_dom_sf"/>
</dbReference>
<reference evidence="2" key="1">
    <citation type="submission" date="2023-10" db="EMBL/GenBank/DDBJ databases">
        <authorList>
            <person name="Noh H."/>
        </authorList>
    </citation>
    <scope>NUCLEOTIDE SEQUENCE</scope>
    <source>
        <strain evidence="2">DUCC4014</strain>
    </source>
</reference>
<evidence type="ECO:0000256" key="1">
    <source>
        <dbReference type="SAM" id="MobiDB-lite"/>
    </source>
</evidence>
<dbReference type="GO" id="GO:0005829">
    <property type="term" value="C:cytosol"/>
    <property type="evidence" value="ECO:0007669"/>
    <property type="project" value="TreeGrafter"/>
</dbReference>
<feature type="region of interest" description="Disordered" evidence="1">
    <location>
        <begin position="52"/>
        <end position="133"/>
    </location>
</feature>
<proteinExistence type="predicted"/>
<feature type="compositionally biased region" description="Polar residues" evidence="1">
    <location>
        <begin position="68"/>
        <end position="120"/>
    </location>
</feature>
<feature type="region of interest" description="Disordered" evidence="1">
    <location>
        <begin position="192"/>
        <end position="235"/>
    </location>
</feature>
<dbReference type="EMBL" id="CP086714">
    <property type="protein sequence ID" value="WOO77112.1"/>
    <property type="molecule type" value="Genomic_DNA"/>
</dbReference>
<feature type="region of interest" description="Disordered" evidence="1">
    <location>
        <begin position="268"/>
        <end position="292"/>
    </location>
</feature>
<dbReference type="SUPFAM" id="SSF48452">
    <property type="entry name" value="TPR-like"/>
    <property type="match status" value="1"/>
</dbReference>
<feature type="compositionally biased region" description="Polar residues" evidence="1">
    <location>
        <begin position="268"/>
        <end position="277"/>
    </location>
</feature>
<dbReference type="PANTHER" id="PTHR31859:SF1">
    <property type="entry name" value="TETRATRICOPEPTIDE REPEAT PROTEIN 39C"/>
    <property type="match status" value="1"/>
</dbReference>
<dbReference type="AlphaFoldDB" id="A0AAF1BFA3"/>
<protein>
    <submittedName>
        <fullName evidence="2">Tetratricopeptide repeat protein 39B</fullName>
    </submittedName>
</protein>
<dbReference type="GO" id="GO:0005634">
    <property type="term" value="C:nucleus"/>
    <property type="evidence" value="ECO:0007669"/>
    <property type="project" value="TreeGrafter"/>
</dbReference>
<keyword evidence="3" id="KW-1185">Reference proteome</keyword>
<accession>A0AAF1BFA3</accession>
<dbReference type="RefSeq" id="XP_062623144.1">
    <property type="nucleotide sequence ID" value="XM_062767160.1"/>
</dbReference>
<dbReference type="Proteomes" id="UP000827549">
    <property type="component" value="Chromosome 1"/>
</dbReference>
<evidence type="ECO:0000313" key="3">
    <source>
        <dbReference type="Proteomes" id="UP000827549"/>
    </source>
</evidence>
<feature type="compositionally biased region" description="Basic residues" evidence="1">
    <location>
        <begin position="345"/>
        <end position="362"/>
    </location>
</feature>
<evidence type="ECO:0000313" key="2">
    <source>
        <dbReference type="EMBL" id="WOO77112.1"/>
    </source>
</evidence>
<feature type="compositionally biased region" description="Polar residues" evidence="1">
    <location>
        <begin position="1"/>
        <end position="11"/>
    </location>
</feature>
<feature type="region of interest" description="Disordered" evidence="1">
    <location>
        <begin position="1"/>
        <end position="31"/>
    </location>
</feature>
<dbReference type="Gene3D" id="1.25.40.10">
    <property type="entry name" value="Tetratricopeptide repeat domain"/>
    <property type="match status" value="1"/>
</dbReference>
<dbReference type="PANTHER" id="PTHR31859">
    <property type="entry name" value="TETRATRICOPEPTIDE REPEAT PROTEIN 39 FAMILY MEMBER"/>
    <property type="match status" value="1"/>
</dbReference>
<organism evidence="2 3">
    <name type="scientific">Vanrija pseudolonga</name>
    <dbReference type="NCBI Taxonomy" id="143232"/>
    <lineage>
        <taxon>Eukaryota</taxon>
        <taxon>Fungi</taxon>
        <taxon>Dikarya</taxon>
        <taxon>Basidiomycota</taxon>
        <taxon>Agaricomycotina</taxon>
        <taxon>Tremellomycetes</taxon>
        <taxon>Trichosporonales</taxon>
        <taxon>Trichosporonaceae</taxon>
        <taxon>Vanrija</taxon>
    </lineage>
</organism>
<sequence>MRTAKAQQVSSPVDYGQVSPGGGPPPRRKLSVTLRRGFSSYFGSGRFEAAEEAINSPNKANGGGAARRSSTAPPKFSPSTSGNSTPTKTASDSTGKYFSDSTGKYSYSKTSDRNNSISLSNGNGAGAGGQPLDPHAAVLALNAAVAALNEHNARFAQQGGYGGYNQQVGGQQQGYVNAGPGAVINPTPVRTVSRNSSQFSSANGYPASPTQKIATGFSTSPSQQFNAPPSPTQQKSYGGYAAAGAGAVAAGAAGAAAVQQRSYNNYGGANGSAAPSQQKKKPLPGQSSAQTSAQIYANSQGNNSTSRLATLYSRWTTGDTESDDENIGYGTPEEGGFTDDESHHGYGHGHRRKNSRSKHSNGHAKAAVAAANVHPARNAPLPPAAVVATTEGPRLNRNKATGMSIRQEFHHGDPADINQGAVLAHDLDLCREVLRLFLESRMKECEDGLRAGDPDNNHLYLQVGNTILSALKGMMTFDSSDLLSALDIAKSTSSIASSLRHPTESVFSKLGGLVRTNHAVARVKAMTVLELHAELCYAECILMKAVLAIVAGGDWMGLIREALNMRTAHGIYKTLQQFLDEADKNGFDESIDMDFRSGVLLGSGTSALILSLLPAKVLKVAEVFGFLGDRDYALKTLMAAGGWSPNSDLPAYNEETEGVRRPICDMVILVFHLVISVLMPVSHVDIPTARKIVNYNLGRYPTGIFFLYFQARLMTSQCEPERANESLQKALDLDLEYVQVQHMCLWDYGCNYLITTQYDGARQCFEILRAESNWSRAVYTYISAAAMMMVADDPRYPEATTSNILELMAELPKLGKKLAGKSLPIEKMCLRKGRKYLAQGNYLFLPAMELSYSFGLIGHAPKRLLVDIWIPRITAALEDLESQSPETYGNGVQYWDDYVLGHFLRGVCQFISRYQPVEATADALRVSPGAPTDAQLDAGAEADFKKVIAASPQVRLDHWMLFHNHYELGRLYAKRGDKKNARIHFDVVINNKLPTPNLYTHKGQGKYSMEGALQIKTHSAISNLDKKN</sequence>